<evidence type="ECO:0000313" key="2">
    <source>
        <dbReference type="Proteomes" id="UP000318661"/>
    </source>
</evidence>
<proteinExistence type="predicted"/>
<gene>
    <name evidence="1" type="ORF">E6G99_05950</name>
</gene>
<name>A0A537LI54_9BACT</name>
<dbReference type="AlphaFoldDB" id="A0A537LI54"/>
<dbReference type="EMBL" id="VBAJ01000156">
    <property type="protein sequence ID" value="TMJ07704.1"/>
    <property type="molecule type" value="Genomic_DNA"/>
</dbReference>
<evidence type="ECO:0008006" key="3">
    <source>
        <dbReference type="Google" id="ProtNLM"/>
    </source>
</evidence>
<protein>
    <recommendedName>
        <fullName evidence="3">Solute-binding protein family 5 domain-containing protein</fullName>
    </recommendedName>
</protein>
<organism evidence="1 2">
    <name type="scientific">Candidatus Segetimicrobium genomatis</name>
    <dbReference type="NCBI Taxonomy" id="2569760"/>
    <lineage>
        <taxon>Bacteria</taxon>
        <taxon>Bacillati</taxon>
        <taxon>Candidatus Sysuimicrobiota</taxon>
        <taxon>Candidatus Sysuimicrobiia</taxon>
        <taxon>Candidatus Sysuimicrobiales</taxon>
        <taxon>Candidatus Segetimicrobiaceae</taxon>
        <taxon>Candidatus Segetimicrobium</taxon>
    </lineage>
</organism>
<accession>A0A537LI54</accession>
<sequence length="758" mass="82324">MRRAGEVRPALRIFSLAASLLILFAGSIPVRAGHELPYYPSFYPHEIQLTVSDAGGAAEALRTGLTHATPGTDPFGGALPPQMAAAASWGGYVVLTFSREAIHSIAPAQRCVLARDVARRLDRTVGGFVVYPYPVTPYHGDYLYHYDRAVDAQRAVAADATTAWPTALTIDASGTAARLMPGAPVVVEGGGQAVLEEVRLDSLVPETALPLAGRPAPPWSREGWFHAYRLMAGAVSDPQVRTQAAGLYHRLTAGATATVEERVNLERQLVSLLRSTCERVVLGYTVRREPFTTDFSNGIDNVGYDGQTGLNSAIFFRTVRLKDFPWNGVLRMRISAAATAAWNPLAGFTDAFGRMLWEAVGDPALLPAPYRSGWMANRVTWTMDVVDRVPAGALMPGSDGRWRPVSPRAQAAVKITYTLRPSDFHDGTTMTAADAIYPYISAFATADRAVAAATAPMRAALAGLRVAGITKITKQLWGVDLAWQAPVIEVYLRHFPRDAEQAAALAPAWSAVPWTVLTLMEEAARRGLAALSEAEAASRGLPWLDVVRDRGMNERLLGLVDAFAAQDYRPAGLEAFVTPAEAGARWRALRAFYLARGHWLVTNGPYQLTSWTDHGAILTVFRDLSYPLTLGTYDRYAIPHHGYVTTVTNRPGQLEVGADLERVVRFSRSFEIVREPLGKPPSPEQAFTAVHDGKPQCHYVVVRADGQIIASGRIEYAAGNAFTLQIPERLARSSVILTIVVAENETVPAVTMVALPRR</sequence>
<dbReference type="Proteomes" id="UP000318661">
    <property type="component" value="Unassembled WGS sequence"/>
</dbReference>
<reference evidence="1 2" key="1">
    <citation type="journal article" date="2019" name="Nat. Microbiol.">
        <title>Mediterranean grassland soil C-N compound turnover is dependent on rainfall and depth, and is mediated by genomically divergent microorganisms.</title>
        <authorList>
            <person name="Diamond S."/>
            <person name="Andeer P.F."/>
            <person name="Li Z."/>
            <person name="Crits-Christoph A."/>
            <person name="Burstein D."/>
            <person name="Anantharaman K."/>
            <person name="Lane K.R."/>
            <person name="Thomas B.C."/>
            <person name="Pan C."/>
            <person name="Northen T.R."/>
            <person name="Banfield J.F."/>
        </authorList>
    </citation>
    <scope>NUCLEOTIDE SEQUENCE [LARGE SCALE GENOMIC DNA]</scope>
    <source>
        <strain evidence="1">NP_2</strain>
    </source>
</reference>
<comment type="caution">
    <text evidence="1">The sequence shown here is derived from an EMBL/GenBank/DDBJ whole genome shotgun (WGS) entry which is preliminary data.</text>
</comment>
<evidence type="ECO:0000313" key="1">
    <source>
        <dbReference type="EMBL" id="TMJ07704.1"/>
    </source>
</evidence>